<evidence type="ECO:0000313" key="2">
    <source>
        <dbReference type="EMBL" id="MDV2480921.1"/>
    </source>
</evidence>
<gene>
    <name evidence="2" type="ORF">F8E02_02635</name>
</gene>
<reference evidence="2 3" key="1">
    <citation type="submission" date="2019-10" db="EMBL/GenBank/DDBJ databases">
        <title>Isolation and characterization of Methanoculleus sp. Wushi-C6 from a hot spring well.</title>
        <authorList>
            <person name="Chen S.-C."/>
            <person name="Lan Z.-H."/>
            <person name="You Y.-T."/>
            <person name="Lai M.-C."/>
        </authorList>
    </citation>
    <scope>NUCLEOTIDE SEQUENCE [LARGE SCALE GENOMIC DNA]</scope>
    <source>
        <strain evidence="2 3">Wushi-C6</strain>
    </source>
</reference>
<dbReference type="EMBL" id="WBKO01000001">
    <property type="protein sequence ID" value="MDV2480921.1"/>
    <property type="molecule type" value="Genomic_DNA"/>
</dbReference>
<keyword evidence="3" id="KW-1185">Reference proteome</keyword>
<dbReference type="InterPro" id="IPR002808">
    <property type="entry name" value="AdoCbi_amidolase"/>
</dbReference>
<dbReference type="Pfam" id="PF04071">
    <property type="entry name" value="zf-like"/>
    <property type="match status" value="1"/>
</dbReference>
<organism evidence="2 3">
    <name type="scientific">Methanoculleus caldifontis</name>
    <dbReference type="NCBI Taxonomy" id="2651577"/>
    <lineage>
        <taxon>Archaea</taxon>
        <taxon>Methanobacteriati</taxon>
        <taxon>Methanobacteriota</taxon>
        <taxon>Stenosarchaea group</taxon>
        <taxon>Methanomicrobia</taxon>
        <taxon>Methanomicrobiales</taxon>
        <taxon>Methanomicrobiaceae</taxon>
        <taxon>Methanoculleus</taxon>
    </lineage>
</organism>
<sequence>MRYSVSGGTLFLRGRFRAASTGVHGGLADATTVFNHTVPHEFRDDPARYLELLAARHGLFRDYFGLLTAVEMRHLCVLQYDFVTVFITAGVTNPTGAPNAPHTINIVVYSREGMVDAALLETIITATGAKAQALHGLGYDFPGTTTDAVAVACDRDAAQAHLRCACSGPSAHRTLHAYAGALTEVGRRVHAAILYGLPEALARQQGKVRRSEPSFFIYSRYGGEHWVEWEKDGCPYYPCHFAGQRCDYCYCPCYPCADEELGEWVESSSGGKVWGCANCTLLHLPGVAEYMKRNPEATLAELKRLREKL</sequence>
<dbReference type="PANTHER" id="PTHR35336">
    <property type="entry name" value="ADENOSYLCOBINAMIDE AMIDOHYDROLASE"/>
    <property type="match status" value="1"/>
</dbReference>
<name>A0ABU3X0F3_9EURY</name>
<evidence type="ECO:0000259" key="1">
    <source>
        <dbReference type="Pfam" id="PF04071"/>
    </source>
</evidence>
<dbReference type="RefSeq" id="WP_317063897.1">
    <property type="nucleotide sequence ID" value="NZ_WBKO01000001.1"/>
</dbReference>
<evidence type="ECO:0000313" key="3">
    <source>
        <dbReference type="Proteomes" id="UP001281203"/>
    </source>
</evidence>
<dbReference type="Proteomes" id="UP001281203">
    <property type="component" value="Unassembled WGS sequence"/>
</dbReference>
<dbReference type="InterPro" id="IPR007212">
    <property type="entry name" value="Zf-like"/>
</dbReference>
<proteinExistence type="predicted"/>
<accession>A0ABU3X0F3</accession>
<dbReference type="PANTHER" id="PTHR35336:SF5">
    <property type="entry name" value="ADENOSYLCOBINAMIDE AMIDOHYDROLASE"/>
    <property type="match status" value="1"/>
</dbReference>
<comment type="caution">
    <text evidence="2">The sequence shown here is derived from an EMBL/GenBank/DDBJ whole genome shotgun (WGS) entry which is preliminary data.</text>
</comment>
<feature type="domain" description="Cysteine-rich small" evidence="1">
    <location>
        <begin position="225"/>
        <end position="304"/>
    </location>
</feature>
<protein>
    <recommendedName>
        <fullName evidence="1">Cysteine-rich small domain-containing protein</fullName>
    </recommendedName>
</protein>
<dbReference type="Pfam" id="PF01955">
    <property type="entry name" value="CbiZ"/>
    <property type="match status" value="1"/>
</dbReference>
<dbReference type="InterPro" id="IPR052209">
    <property type="entry name" value="CbiZ"/>
</dbReference>